<reference evidence="1 2" key="1">
    <citation type="submission" date="2024-04" db="EMBL/GenBank/DDBJ databases">
        <title>Phyllosticta paracitricarpa is synonymous to the EU quarantine fungus P. citricarpa based on phylogenomic analyses.</title>
        <authorList>
            <consortium name="Lawrence Berkeley National Laboratory"/>
            <person name="Van ingen-buijs V.A."/>
            <person name="Van westerhoven A.C."/>
            <person name="Haridas S."/>
            <person name="Skiadas P."/>
            <person name="Martin F."/>
            <person name="Groenewald J.Z."/>
            <person name="Crous P.W."/>
            <person name="Seidl M.F."/>
        </authorList>
    </citation>
    <scope>NUCLEOTIDE SEQUENCE [LARGE SCALE GENOMIC DNA]</scope>
    <source>
        <strain evidence="1 2">CPC 17464</strain>
    </source>
</reference>
<evidence type="ECO:0000313" key="1">
    <source>
        <dbReference type="EMBL" id="KAK7533232.1"/>
    </source>
</evidence>
<comment type="caution">
    <text evidence="1">The sequence shown here is derived from an EMBL/GenBank/DDBJ whole genome shotgun (WGS) entry which is preliminary data.</text>
</comment>
<sequence length="222" mass="24823">MCSDSQPSPRLHLLTSVSSARWWRLASGVWRLATWLGLACTVGTVGMQHGYQRACVTATQARRVGGRQGAADVFFSCGRCRTFLHRRSTWLVGLGAACGGDHARDGWLECTRMGERMRTRRLKESLRLLVSALSLADAALLSQERQVRCRRQNPPEEAREAVFMMATQNGVRVGVQRCRKCVETAVFLASSPRCVCSERDTSEAWSQKSWHTHISPTHYNNA</sequence>
<protein>
    <submittedName>
        <fullName evidence="1">Uncharacterized protein</fullName>
    </submittedName>
</protein>
<dbReference type="Proteomes" id="UP001360953">
    <property type="component" value="Unassembled WGS sequence"/>
</dbReference>
<keyword evidence="2" id="KW-1185">Reference proteome</keyword>
<proteinExistence type="predicted"/>
<dbReference type="RefSeq" id="XP_066652625.1">
    <property type="nucleotide sequence ID" value="XM_066801258.1"/>
</dbReference>
<dbReference type="EMBL" id="JBBPEH010000010">
    <property type="protein sequence ID" value="KAK7533232.1"/>
    <property type="molecule type" value="Genomic_DNA"/>
</dbReference>
<name>A0ABR1LDC2_9PEZI</name>
<accession>A0ABR1LDC2</accession>
<evidence type="ECO:0000313" key="2">
    <source>
        <dbReference type="Proteomes" id="UP001360953"/>
    </source>
</evidence>
<dbReference type="GeneID" id="92034164"/>
<organism evidence="1 2">
    <name type="scientific">Phyllosticta citribraziliensis</name>
    <dbReference type="NCBI Taxonomy" id="989973"/>
    <lineage>
        <taxon>Eukaryota</taxon>
        <taxon>Fungi</taxon>
        <taxon>Dikarya</taxon>
        <taxon>Ascomycota</taxon>
        <taxon>Pezizomycotina</taxon>
        <taxon>Dothideomycetes</taxon>
        <taxon>Dothideomycetes incertae sedis</taxon>
        <taxon>Botryosphaeriales</taxon>
        <taxon>Phyllostictaceae</taxon>
        <taxon>Phyllosticta</taxon>
    </lineage>
</organism>
<gene>
    <name evidence="1" type="ORF">J3D65DRAFT_634804</name>
</gene>